<keyword evidence="1" id="KW-0680">Restriction system</keyword>
<dbReference type="AlphaFoldDB" id="A0A6J7LRI3"/>
<dbReference type="InterPro" id="IPR038333">
    <property type="entry name" value="T1MK-like_N_sf"/>
</dbReference>
<dbReference type="SUPFAM" id="SSF53335">
    <property type="entry name" value="S-adenosyl-L-methionine-dependent methyltransferases"/>
    <property type="match status" value="1"/>
</dbReference>
<organism evidence="3">
    <name type="scientific">freshwater metagenome</name>
    <dbReference type="NCBI Taxonomy" id="449393"/>
    <lineage>
        <taxon>unclassified sequences</taxon>
        <taxon>metagenomes</taxon>
        <taxon>ecological metagenomes</taxon>
    </lineage>
</organism>
<feature type="domain" description="N6 adenine-specific DNA methyltransferase N-terminal" evidence="2">
    <location>
        <begin position="12"/>
        <end position="45"/>
    </location>
</feature>
<dbReference type="InterPro" id="IPR022749">
    <property type="entry name" value="D12N6_MeTrfase_N"/>
</dbReference>
<proteinExistence type="predicted"/>
<gene>
    <name evidence="3" type="ORF">UFOPK3772_03077</name>
</gene>
<evidence type="ECO:0000256" key="1">
    <source>
        <dbReference type="ARBA" id="ARBA00022747"/>
    </source>
</evidence>
<dbReference type="Gene3D" id="1.20.1260.30">
    <property type="match status" value="1"/>
</dbReference>
<name>A0A6J7LRI3_9ZZZZ</name>
<accession>A0A6J7LRI3</accession>
<dbReference type="Pfam" id="PF12161">
    <property type="entry name" value="HsdM_N"/>
    <property type="match status" value="1"/>
</dbReference>
<reference evidence="3" key="1">
    <citation type="submission" date="2020-05" db="EMBL/GenBank/DDBJ databases">
        <authorList>
            <person name="Chiriac C."/>
            <person name="Salcher M."/>
            <person name="Ghai R."/>
            <person name="Kavagutti S V."/>
        </authorList>
    </citation>
    <scope>NUCLEOTIDE SEQUENCE</scope>
</reference>
<evidence type="ECO:0000259" key="2">
    <source>
        <dbReference type="Pfam" id="PF12161"/>
    </source>
</evidence>
<evidence type="ECO:0000313" key="3">
    <source>
        <dbReference type="EMBL" id="CAB4968164.1"/>
    </source>
</evidence>
<dbReference type="EMBL" id="CAFBNE010000153">
    <property type="protein sequence ID" value="CAB4968164.1"/>
    <property type="molecule type" value="Genomic_DNA"/>
</dbReference>
<sequence>MAAPEGFSDKVAFVWKVADKLRGHFKPHEYGSVMLPLLVLRRLDNTAGQYA</sequence>
<protein>
    <submittedName>
        <fullName evidence="3">Unannotated protein</fullName>
    </submittedName>
</protein>
<dbReference type="InterPro" id="IPR029063">
    <property type="entry name" value="SAM-dependent_MTases_sf"/>
</dbReference>
<dbReference type="GO" id="GO:0009307">
    <property type="term" value="P:DNA restriction-modification system"/>
    <property type="evidence" value="ECO:0007669"/>
    <property type="project" value="UniProtKB-KW"/>
</dbReference>